<dbReference type="AlphaFoldDB" id="A0A6J6PTB5"/>
<protein>
    <submittedName>
        <fullName evidence="1">Unannotated protein</fullName>
    </submittedName>
</protein>
<reference evidence="1" key="1">
    <citation type="submission" date="2020-05" db="EMBL/GenBank/DDBJ databases">
        <authorList>
            <person name="Chiriac C."/>
            <person name="Salcher M."/>
            <person name="Ghai R."/>
            <person name="Kavagutti S V."/>
        </authorList>
    </citation>
    <scope>NUCLEOTIDE SEQUENCE</scope>
</reference>
<organism evidence="1">
    <name type="scientific">freshwater metagenome</name>
    <dbReference type="NCBI Taxonomy" id="449393"/>
    <lineage>
        <taxon>unclassified sequences</taxon>
        <taxon>metagenomes</taxon>
        <taxon>ecological metagenomes</taxon>
    </lineage>
</organism>
<dbReference type="InterPro" id="IPR010298">
    <property type="entry name" value="YacP-like"/>
</dbReference>
<accession>A0A6J6PTB5</accession>
<dbReference type="Pfam" id="PF05991">
    <property type="entry name" value="NYN_YacP"/>
    <property type="match status" value="1"/>
</dbReference>
<evidence type="ECO:0000313" key="1">
    <source>
        <dbReference type="EMBL" id="CAB4702830.1"/>
    </source>
</evidence>
<name>A0A6J6PTB5_9ZZZZ</name>
<dbReference type="EMBL" id="CAEZXM010000265">
    <property type="protein sequence ID" value="CAB4702830.1"/>
    <property type="molecule type" value="Genomic_DNA"/>
</dbReference>
<proteinExistence type="predicted"/>
<sequence length="64" mass="6514">MQFSPAGVIADDVIRAEVAALPSKTPLVVVTNDQAIVTDVRNAGANVLSSDTLLALGGRPVKGN</sequence>
<gene>
    <name evidence="1" type="ORF">UFOPK2366_01350</name>
</gene>